<protein>
    <submittedName>
        <fullName evidence="2">Succinate dehydrogenase, membrane subunit, putative</fullName>
    </submittedName>
</protein>
<dbReference type="InterPro" id="IPR034804">
    <property type="entry name" value="SQR/QFR_C/D"/>
</dbReference>
<dbReference type="HOGENOM" id="CLU_1593269_0_0_10"/>
<dbReference type="EMBL" id="CP001108">
    <property type="protein sequence ID" value="ACF47257.1"/>
    <property type="molecule type" value="Genomic_DNA"/>
</dbReference>
<accession>B4S6F5</accession>
<dbReference type="AlphaFoldDB" id="B4S6F5"/>
<proteinExistence type="predicted"/>
<reference evidence="2" key="1">
    <citation type="submission" date="2008-06" db="EMBL/GenBank/DDBJ databases">
        <title>Complete sequence of chromosome of Prosthecochloris aestuarii DSM 271.</title>
        <authorList>
            <consortium name="US DOE Joint Genome Institute"/>
            <person name="Lucas S."/>
            <person name="Copeland A."/>
            <person name="Lapidus A."/>
            <person name="Glavina del Rio T."/>
            <person name="Dalin E."/>
            <person name="Tice H."/>
            <person name="Bruce D."/>
            <person name="Goodwin L."/>
            <person name="Pitluck S."/>
            <person name="Schmutz J."/>
            <person name="Larimer F."/>
            <person name="Land M."/>
            <person name="Hauser L."/>
            <person name="Kyrpides N."/>
            <person name="Anderson I."/>
            <person name="Liu Z."/>
            <person name="Li T."/>
            <person name="Zhao F."/>
            <person name="Overmann J."/>
            <person name="Bryant D.A."/>
            <person name="Richardson P."/>
        </authorList>
    </citation>
    <scope>NUCLEOTIDE SEQUENCE [LARGE SCALE GENOMIC DNA]</scope>
    <source>
        <strain evidence="2">DSM 271</strain>
    </source>
</reference>
<name>B4S6F5_PROA2</name>
<evidence type="ECO:0000256" key="1">
    <source>
        <dbReference type="SAM" id="Phobius"/>
    </source>
</evidence>
<keyword evidence="3" id="KW-1185">Reference proteome</keyword>
<keyword evidence="1" id="KW-1133">Transmembrane helix</keyword>
<dbReference type="RefSeq" id="WP_012506787.1">
    <property type="nucleotide sequence ID" value="NC_011059.1"/>
</dbReference>
<evidence type="ECO:0000313" key="2">
    <source>
        <dbReference type="EMBL" id="ACF47257.1"/>
    </source>
</evidence>
<dbReference type="STRING" id="290512.Paes_2256"/>
<dbReference type="KEGG" id="paa:Paes_2256"/>
<feature type="transmembrane region" description="Helical" evidence="1">
    <location>
        <begin position="139"/>
        <end position="162"/>
    </location>
</feature>
<organism evidence="2 3">
    <name type="scientific">Prosthecochloris aestuarii (strain DSM 271 / SK 413)</name>
    <dbReference type="NCBI Taxonomy" id="290512"/>
    <lineage>
        <taxon>Bacteria</taxon>
        <taxon>Pseudomonadati</taxon>
        <taxon>Chlorobiota</taxon>
        <taxon>Chlorobiia</taxon>
        <taxon>Chlorobiales</taxon>
        <taxon>Chlorobiaceae</taxon>
        <taxon>Prosthecochloris</taxon>
    </lineage>
</organism>
<sequence>MNQSLHETPPVTISSKIEAFGWVMQRFTGLGLVLFLALHFWVQHMPNGYLATATEYNDIVAEFATKSPEYAEAIADGHIKEALPEEHVITYSSVAARLANPLWKAIDIMLLLFALAHGLNGLNNVLVDYVQRAALRKALFAGSLAVCLFLSVQGIASILAAGSGA</sequence>
<dbReference type="Gene3D" id="1.20.1300.10">
    <property type="entry name" value="Fumarate reductase/succinate dehydrogenase, transmembrane subunit"/>
    <property type="match status" value="1"/>
</dbReference>
<dbReference type="Proteomes" id="UP000002725">
    <property type="component" value="Chromosome"/>
</dbReference>
<dbReference type="eggNOG" id="COG2142">
    <property type="taxonomic scope" value="Bacteria"/>
</dbReference>
<dbReference type="GO" id="GO:0016020">
    <property type="term" value="C:membrane"/>
    <property type="evidence" value="ECO:0007669"/>
    <property type="project" value="InterPro"/>
</dbReference>
<evidence type="ECO:0000313" key="3">
    <source>
        <dbReference type="Proteomes" id="UP000002725"/>
    </source>
</evidence>
<feature type="transmembrane region" description="Helical" evidence="1">
    <location>
        <begin position="20"/>
        <end position="42"/>
    </location>
</feature>
<dbReference type="CDD" id="cd03500">
    <property type="entry name" value="SQR_TypeA_SdhD_like"/>
    <property type="match status" value="1"/>
</dbReference>
<keyword evidence="1" id="KW-0472">Membrane</keyword>
<feature type="transmembrane region" description="Helical" evidence="1">
    <location>
        <begin position="108"/>
        <end position="127"/>
    </location>
</feature>
<gene>
    <name evidence="2" type="ordered locus">Paes_2256</name>
</gene>
<keyword evidence="1" id="KW-0812">Transmembrane</keyword>
<dbReference type="SUPFAM" id="SSF81343">
    <property type="entry name" value="Fumarate reductase respiratory complex transmembrane subunits"/>
    <property type="match status" value="1"/>
</dbReference>